<evidence type="ECO:0000313" key="3">
    <source>
        <dbReference type="Proteomes" id="UP000589085"/>
    </source>
</evidence>
<name>A0A7W4IGJ1_9PROT</name>
<gene>
    <name evidence="2" type="ORF">HLH48_20280</name>
</gene>
<comment type="caution">
    <text evidence="2">The sequence shown here is derived from an EMBL/GenBank/DDBJ whole genome shotgun (WGS) entry which is preliminary data.</text>
</comment>
<feature type="domain" description="DUF6094" evidence="1">
    <location>
        <begin position="11"/>
        <end position="203"/>
    </location>
</feature>
<keyword evidence="2" id="KW-0489">Methyltransferase</keyword>
<protein>
    <submittedName>
        <fullName evidence="2">Class I SAM-dependent methyltransferase</fullName>
    </submittedName>
</protein>
<reference evidence="2 3" key="1">
    <citation type="submission" date="2020-04" db="EMBL/GenBank/DDBJ databases">
        <title>Description of novel Gluconacetobacter.</title>
        <authorList>
            <person name="Sombolestani A."/>
        </authorList>
    </citation>
    <scope>NUCLEOTIDE SEQUENCE [LARGE SCALE GENOMIC DNA]</scope>
    <source>
        <strain evidence="2 3">LMG 19747</strain>
    </source>
</reference>
<dbReference type="GO" id="GO:0032259">
    <property type="term" value="P:methylation"/>
    <property type="evidence" value="ECO:0007669"/>
    <property type="project" value="UniProtKB-KW"/>
</dbReference>
<accession>A0A7W4IGJ1</accession>
<keyword evidence="2" id="KW-0808">Transferase</keyword>
<evidence type="ECO:0000259" key="1">
    <source>
        <dbReference type="Pfam" id="PF19587"/>
    </source>
</evidence>
<dbReference type="Proteomes" id="UP000589085">
    <property type="component" value="Unassembled WGS sequence"/>
</dbReference>
<dbReference type="Gene3D" id="3.40.50.150">
    <property type="entry name" value="Vaccinia Virus protein VP39"/>
    <property type="match status" value="1"/>
</dbReference>
<dbReference type="RefSeq" id="WP_182999284.1">
    <property type="nucleotide sequence ID" value="NZ_JABEQJ010000039.1"/>
</dbReference>
<dbReference type="CDD" id="cd02440">
    <property type="entry name" value="AdoMet_MTases"/>
    <property type="match status" value="1"/>
</dbReference>
<sequence>MALMFPRLARNFARNGYFPTDEPTIERVLSALAPGVSPMNILDPCAGEGVAIAEAAHALGREQVQAFAVEYDAERARHARQLVDRCIHGDLMDTLISRQAFGLLWLNPPYGDLSKGMDCNIGYQGQGRPRLEKLFYQRSLPFLQYGGVLIFIVPHYVLDDELVGWLTRHFTDLRIYRAVETQFKQVVIFGRRVRQRDQMSDVTKTMRGLLLQIGQADVDAEELPPDWPFLPYMVPASPSEPEQFFRVTMEPEQFADEIGRLQGLWPMLDTHLGAAQQSQRPPARALSHWHLALALAAGAISGVVRSKNGRVLVVKGDTHKEKTSQTQYTEREDGSVAETRILTDKFVPVIRAWDMTPASPTRGEVLTIR</sequence>
<dbReference type="InterPro" id="IPR046076">
    <property type="entry name" value="DUF6094"/>
</dbReference>
<dbReference type="GO" id="GO:0008168">
    <property type="term" value="F:methyltransferase activity"/>
    <property type="evidence" value="ECO:0007669"/>
    <property type="project" value="UniProtKB-KW"/>
</dbReference>
<dbReference type="Pfam" id="PF19587">
    <property type="entry name" value="DUF6094"/>
    <property type="match status" value="1"/>
</dbReference>
<dbReference type="EMBL" id="JABEQJ010000039">
    <property type="protein sequence ID" value="MBB2162459.1"/>
    <property type="molecule type" value="Genomic_DNA"/>
</dbReference>
<dbReference type="AlphaFoldDB" id="A0A7W4IGJ1"/>
<dbReference type="InterPro" id="IPR029063">
    <property type="entry name" value="SAM-dependent_MTases_sf"/>
</dbReference>
<proteinExistence type="predicted"/>
<evidence type="ECO:0000313" key="2">
    <source>
        <dbReference type="EMBL" id="MBB2162459.1"/>
    </source>
</evidence>
<dbReference type="PRINTS" id="PR00507">
    <property type="entry name" value="N12N6MTFRASE"/>
</dbReference>
<organism evidence="2 3">
    <name type="scientific">Gluconacetobacter sacchari</name>
    <dbReference type="NCBI Taxonomy" id="92759"/>
    <lineage>
        <taxon>Bacteria</taxon>
        <taxon>Pseudomonadati</taxon>
        <taxon>Pseudomonadota</taxon>
        <taxon>Alphaproteobacteria</taxon>
        <taxon>Acetobacterales</taxon>
        <taxon>Acetobacteraceae</taxon>
        <taxon>Gluconacetobacter</taxon>
    </lineage>
</organism>
<dbReference type="SUPFAM" id="SSF53335">
    <property type="entry name" value="S-adenosyl-L-methionine-dependent methyltransferases"/>
    <property type="match status" value="1"/>
</dbReference>